<dbReference type="OrthoDB" id="9973509at2"/>
<sequence length="80" mass="8643">MRITMRQYLRACSMIVVALFAIAAASLVGRAYHPTEAVAEQVQSGGPVPSTSPVRSRRLRSELAGCRADLLAAKVSTRDR</sequence>
<proteinExistence type="predicted"/>
<name>A0A2U8WA80_9HYPH</name>
<dbReference type="KEGG" id="mets:DK389_24380"/>
<gene>
    <name evidence="2" type="ORF">DK389_24380</name>
</gene>
<evidence type="ECO:0000256" key="1">
    <source>
        <dbReference type="SAM" id="MobiDB-lite"/>
    </source>
</evidence>
<organism evidence="2 3">
    <name type="scientific">Methylobacterium durans</name>
    <dbReference type="NCBI Taxonomy" id="2202825"/>
    <lineage>
        <taxon>Bacteria</taxon>
        <taxon>Pseudomonadati</taxon>
        <taxon>Pseudomonadota</taxon>
        <taxon>Alphaproteobacteria</taxon>
        <taxon>Hyphomicrobiales</taxon>
        <taxon>Methylobacteriaceae</taxon>
        <taxon>Methylobacterium</taxon>
    </lineage>
</organism>
<dbReference type="Proteomes" id="UP000245926">
    <property type="component" value="Chromosome"/>
</dbReference>
<dbReference type="EMBL" id="CP029550">
    <property type="protein sequence ID" value="AWN43054.1"/>
    <property type="molecule type" value="Genomic_DNA"/>
</dbReference>
<accession>A0A2U8WA80</accession>
<evidence type="ECO:0000313" key="2">
    <source>
        <dbReference type="EMBL" id="AWN43054.1"/>
    </source>
</evidence>
<evidence type="ECO:0000313" key="3">
    <source>
        <dbReference type="Proteomes" id="UP000245926"/>
    </source>
</evidence>
<feature type="region of interest" description="Disordered" evidence="1">
    <location>
        <begin position="39"/>
        <end position="59"/>
    </location>
</feature>
<dbReference type="RefSeq" id="WP_109893482.1">
    <property type="nucleotide sequence ID" value="NZ_CP029550.1"/>
</dbReference>
<dbReference type="AlphaFoldDB" id="A0A2U8WA80"/>
<feature type="compositionally biased region" description="Polar residues" evidence="1">
    <location>
        <begin position="41"/>
        <end position="54"/>
    </location>
</feature>
<reference evidence="3" key="1">
    <citation type="submission" date="2018-05" db="EMBL/GenBank/DDBJ databases">
        <title>Complete Genome Sequence of Methylobacterium sp. 17SD2-17.</title>
        <authorList>
            <person name="Srinivasan S."/>
        </authorList>
    </citation>
    <scope>NUCLEOTIDE SEQUENCE [LARGE SCALE GENOMIC DNA]</scope>
    <source>
        <strain evidence="3">17SD2-17</strain>
    </source>
</reference>
<protein>
    <submittedName>
        <fullName evidence="2">Uncharacterized protein</fullName>
    </submittedName>
</protein>
<keyword evidence="3" id="KW-1185">Reference proteome</keyword>